<reference evidence="1" key="1">
    <citation type="submission" date="2014-09" db="EMBL/GenBank/DDBJ databases">
        <authorList>
            <person name="Magalhaes I.L.F."/>
            <person name="Oliveira U."/>
            <person name="Santos F.R."/>
            <person name="Vidigal T.H.D.A."/>
            <person name="Brescovit A.D."/>
            <person name="Santos A.J."/>
        </authorList>
    </citation>
    <scope>NUCLEOTIDE SEQUENCE</scope>
    <source>
        <tissue evidence="1">Shoot tissue taken approximately 20 cm above the soil surface</tissue>
    </source>
</reference>
<name>A0A0A9H0K6_ARUDO</name>
<proteinExistence type="predicted"/>
<evidence type="ECO:0000313" key="1">
    <source>
        <dbReference type="EMBL" id="JAE26398.1"/>
    </source>
</evidence>
<dbReference type="AlphaFoldDB" id="A0A0A9H0K6"/>
<protein>
    <submittedName>
        <fullName evidence="1">Uncharacterized protein</fullName>
    </submittedName>
</protein>
<reference evidence="1" key="2">
    <citation type="journal article" date="2015" name="Data Brief">
        <title>Shoot transcriptome of the giant reed, Arundo donax.</title>
        <authorList>
            <person name="Barrero R.A."/>
            <person name="Guerrero F.D."/>
            <person name="Moolhuijzen P."/>
            <person name="Goolsby J.A."/>
            <person name="Tidwell J."/>
            <person name="Bellgard S.E."/>
            <person name="Bellgard M.I."/>
        </authorList>
    </citation>
    <scope>NUCLEOTIDE SEQUENCE</scope>
    <source>
        <tissue evidence="1">Shoot tissue taken approximately 20 cm above the soil surface</tissue>
    </source>
</reference>
<organism evidence="1">
    <name type="scientific">Arundo donax</name>
    <name type="common">Giant reed</name>
    <name type="synonym">Donax arundinaceus</name>
    <dbReference type="NCBI Taxonomy" id="35708"/>
    <lineage>
        <taxon>Eukaryota</taxon>
        <taxon>Viridiplantae</taxon>
        <taxon>Streptophyta</taxon>
        <taxon>Embryophyta</taxon>
        <taxon>Tracheophyta</taxon>
        <taxon>Spermatophyta</taxon>
        <taxon>Magnoliopsida</taxon>
        <taxon>Liliopsida</taxon>
        <taxon>Poales</taxon>
        <taxon>Poaceae</taxon>
        <taxon>PACMAD clade</taxon>
        <taxon>Arundinoideae</taxon>
        <taxon>Arundineae</taxon>
        <taxon>Arundo</taxon>
    </lineage>
</organism>
<accession>A0A0A9H0K6</accession>
<dbReference type="EMBL" id="GBRH01171498">
    <property type="protein sequence ID" value="JAE26398.1"/>
    <property type="molecule type" value="Transcribed_RNA"/>
</dbReference>
<sequence length="138" mass="14824">MNLSLSTLYLSAATSRCWYMASSSSFLVSGSESVYKKQSNALNTCGGALLHCTKELCAEDWRPGHKHAPVCGEPLAADLEHHIGALPGLEEVAEVPVQVGRGHEVGRSGGIRHRLPRAELLEDEDIAADSERVVLDST</sequence>